<gene>
    <name evidence="1" type="ORF">acsn021_07520</name>
</gene>
<reference evidence="1 2" key="1">
    <citation type="journal article" date="2016" name="Int. J. Syst. Evol. Microbiol.">
        <title>Descriptions of Anaerotaenia torta gen. nov., sp. nov. and Anaerocolumna cellulosilytica gen. nov., sp. nov. isolated from a methanogenic reactor of cattle waste.</title>
        <authorList>
            <person name="Uek A."/>
            <person name="Ohtaki Y."/>
            <person name="Kaku N."/>
            <person name="Ueki K."/>
        </authorList>
    </citation>
    <scope>NUCLEOTIDE SEQUENCE [LARGE SCALE GENOMIC DNA]</scope>
    <source>
        <strain evidence="1 2">SN021</strain>
    </source>
</reference>
<protein>
    <submittedName>
        <fullName evidence="1">Uncharacterized protein</fullName>
    </submittedName>
</protein>
<dbReference type="AlphaFoldDB" id="A0A6S6QP90"/>
<evidence type="ECO:0000313" key="1">
    <source>
        <dbReference type="EMBL" id="BCJ93183.1"/>
    </source>
</evidence>
<evidence type="ECO:0000313" key="2">
    <source>
        <dbReference type="Proteomes" id="UP000515561"/>
    </source>
</evidence>
<keyword evidence="2" id="KW-1185">Reference proteome</keyword>
<organism evidence="1 2">
    <name type="scientific">Anaerocolumna cellulosilytica</name>
    <dbReference type="NCBI Taxonomy" id="433286"/>
    <lineage>
        <taxon>Bacteria</taxon>
        <taxon>Bacillati</taxon>
        <taxon>Bacillota</taxon>
        <taxon>Clostridia</taxon>
        <taxon>Lachnospirales</taxon>
        <taxon>Lachnospiraceae</taxon>
        <taxon>Anaerocolumna</taxon>
    </lineage>
</organism>
<accession>A0A6S6QP90</accession>
<proteinExistence type="predicted"/>
<name>A0A6S6QP90_9FIRM</name>
<dbReference type="Proteomes" id="UP000515561">
    <property type="component" value="Chromosome"/>
</dbReference>
<dbReference type="RefSeq" id="WP_184095589.1">
    <property type="nucleotide sequence ID" value="NZ_AP023367.1"/>
</dbReference>
<sequence length="207" mass="23393">MRYISRKLSSNSIKERVIFSLVLLLVLFFGFTVVSYFTLPEEFLKNRNPLQNWETSSNTLVLLLQIFFYNMLSVLVITFGSLFGKKKESELNYLSVGYLVLFTQISINGIVLGTWSFSMGGTSIPLMNRINRTFDIVHRAGLWEMIGQLLITCALARIAIVLTSGKETKTRKIQEINLTKAEKFTLTSGFILMLVGAVIESVAINML</sequence>
<dbReference type="KEGG" id="acel:acsn021_07520"/>
<dbReference type="EMBL" id="AP023367">
    <property type="protein sequence ID" value="BCJ93183.1"/>
    <property type="molecule type" value="Genomic_DNA"/>
</dbReference>